<keyword evidence="1" id="KW-1133">Transmembrane helix</keyword>
<evidence type="ECO:0000313" key="3">
    <source>
        <dbReference type="Proteomes" id="UP000017836"/>
    </source>
</evidence>
<evidence type="ECO:0000256" key="1">
    <source>
        <dbReference type="SAM" id="Phobius"/>
    </source>
</evidence>
<keyword evidence="1" id="KW-0472">Membrane</keyword>
<dbReference type="AlphaFoldDB" id="U5CZ78"/>
<organism evidence="2 3">
    <name type="scientific">Amborella trichopoda</name>
    <dbReference type="NCBI Taxonomy" id="13333"/>
    <lineage>
        <taxon>Eukaryota</taxon>
        <taxon>Viridiplantae</taxon>
        <taxon>Streptophyta</taxon>
        <taxon>Embryophyta</taxon>
        <taxon>Tracheophyta</taxon>
        <taxon>Spermatophyta</taxon>
        <taxon>Magnoliopsida</taxon>
        <taxon>Amborellales</taxon>
        <taxon>Amborellaceae</taxon>
        <taxon>Amborella</taxon>
    </lineage>
</organism>
<dbReference type="Proteomes" id="UP000017836">
    <property type="component" value="Unassembled WGS sequence"/>
</dbReference>
<dbReference type="EMBL" id="KI392548">
    <property type="protein sequence ID" value="ERN14442.1"/>
    <property type="molecule type" value="Genomic_DNA"/>
</dbReference>
<sequence>MACDWSMVFYVLASISHASLYALLVLTTSGWSILKSHLDSGYKKTLGFIILVQATTSVLVVSFNNGSPDLPRMQQLLFVFTDATCFVFLTSSMFYSIADAKENAGVISSMANVEEDAGVGEMIEL</sequence>
<proteinExistence type="predicted"/>
<keyword evidence="1" id="KW-0812">Transmembrane</keyword>
<reference evidence="3" key="1">
    <citation type="journal article" date="2013" name="Science">
        <title>The Amborella genome and the evolution of flowering plants.</title>
        <authorList>
            <consortium name="Amborella Genome Project"/>
        </authorList>
    </citation>
    <scope>NUCLEOTIDE SEQUENCE [LARGE SCALE GENOMIC DNA]</scope>
</reference>
<evidence type="ECO:0000313" key="2">
    <source>
        <dbReference type="EMBL" id="ERN14442.1"/>
    </source>
</evidence>
<gene>
    <name evidence="2" type="ORF">AMTR_s00185p00019830</name>
</gene>
<dbReference type="Gramene" id="ERN14442">
    <property type="protein sequence ID" value="ERN14442"/>
    <property type="gene ID" value="AMTR_s00185p00019830"/>
</dbReference>
<dbReference type="HOGENOM" id="CLU_1995723_0_0_1"/>
<protein>
    <submittedName>
        <fullName evidence="2">Uncharacterized protein</fullName>
    </submittedName>
</protein>
<accession>U5CZ78</accession>
<keyword evidence="3" id="KW-1185">Reference proteome</keyword>
<feature type="transmembrane region" description="Helical" evidence="1">
    <location>
        <begin position="46"/>
        <end position="64"/>
    </location>
</feature>
<name>U5CZ78_AMBTC</name>
<feature type="transmembrane region" description="Helical" evidence="1">
    <location>
        <begin position="76"/>
        <end position="98"/>
    </location>
</feature>
<feature type="transmembrane region" description="Helical" evidence="1">
    <location>
        <begin position="7"/>
        <end position="34"/>
    </location>
</feature>